<reference evidence="2" key="1">
    <citation type="submission" date="2021-01" db="EMBL/GenBank/DDBJ databases">
        <authorList>
            <person name="Corre E."/>
            <person name="Pelletier E."/>
            <person name="Niang G."/>
            <person name="Scheremetjew M."/>
            <person name="Finn R."/>
            <person name="Kale V."/>
            <person name="Holt S."/>
            <person name="Cochrane G."/>
            <person name="Meng A."/>
            <person name="Brown T."/>
            <person name="Cohen L."/>
        </authorList>
    </citation>
    <scope>NUCLEOTIDE SEQUENCE</scope>
    <source>
        <strain evidence="2">SM1012Den-03</strain>
    </source>
</reference>
<sequence>MLQLGSSLTSTANDQRDDGPTSSHPGYSLGGDGRDAPLHGDASAGSFRSIVKSANATLQKSCSTIGSSINQNIQQSSTVLSECVGNKISTLRSTTLSMNRNKDDQGIFASQSGTSWGSVKENVSTASTFTASKVAQVAQNARSGLVGHRSSKEEVSFNYQLMSDE</sequence>
<evidence type="ECO:0000256" key="1">
    <source>
        <dbReference type="SAM" id="MobiDB-lite"/>
    </source>
</evidence>
<evidence type="ECO:0000313" key="2">
    <source>
        <dbReference type="EMBL" id="CAD9577608.1"/>
    </source>
</evidence>
<accession>A0A7S2KJR0</accession>
<feature type="compositionally biased region" description="Polar residues" evidence="1">
    <location>
        <begin position="1"/>
        <end position="13"/>
    </location>
</feature>
<name>A0A7S2KJR0_9STRA</name>
<organism evidence="2">
    <name type="scientific">Skeletonema marinoi</name>
    <dbReference type="NCBI Taxonomy" id="267567"/>
    <lineage>
        <taxon>Eukaryota</taxon>
        <taxon>Sar</taxon>
        <taxon>Stramenopiles</taxon>
        <taxon>Ochrophyta</taxon>
        <taxon>Bacillariophyta</taxon>
        <taxon>Coscinodiscophyceae</taxon>
        <taxon>Thalassiosirophycidae</taxon>
        <taxon>Thalassiosirales</taxon>
        <taxon>Skeletonemataceae</taxon>
        <taxon>Skeletonema</taxon>
        <taxon>Skeletonema marinoi-dohrnii complex</taxon>
    </lineage>
</organism>
<feature type="region of interest" description="Disordered" evidence="1">
    <location>
        <begin position="1"/>
        <end position="43"/>
    </location>
</feature>
<proteinExistence type="predicted"/>
<gene>
    <name evidence="2" type="ORF">SMAR0320_LOCUS2599</name>
</gene>
<dbReference type="AlphaFoldDB" id="A0A7S2KJR0"/>
<protein>
    <submittedName>
        <fullName evidence="2">Uncharacterized protein</fullName>
    </submittedName>
</protein>
<dbReference type="EMBL" id="HBGZ01003831">
    <property type="protein sequence ID" value="CAD9577608.1"/>
    <property type="molecule type" value="Transcribed_RNA"/>
</dbReference>